<accession>A0A2H5Y971</accession>
<keyword evidence="2 5" id="KW-0808">Transferase</keyword>
<feature type="domain" description="Methyltransferase" evidence="4">
    <location>
        <begin position="61"/>
        <end position="157"/>
    </location>
</feature>
<keyword evidence="3" id="KW-0949">S-adenosyl-L-methionine</keyword>
<dbReference type="SUPFAM" id="SSF53335">
    <property type="entry name" value="S-adenosyl-L-methionine-dependent methyltransferases"/>
    <property type="match status" value="1"/>
</dbReference>
<comment type="caution">
    <text evidence="5">The sequence shown here is derived from an EMBL/GenBank/DDBJ whole genome shotgun (WGS) entry which is preliminary data.</text>
</comment>
<dbReference type="EMBL" id="BEHY01000082">
    <property type="protein sequence ID" value="GBD09928.1"/>
    <property type="molecule type" value="Genomic_DNA"/>
</dbReference>
<evidence type="ECO:0000256" key="2">
    <source>
        <dbReference type="ARBA" id="ARBA00022679"/>
    </source>
</evidence>
<dbReference type="EC" id="2.1.1.163" evidence="5"/>
<evidence type="ECO:0000313" key="5">
    <source>
        <dbReference type="EMBL" id="GBD09928.1"/>
    </source>
</evidence>
<reference evidence="6" key="1">
    <citation type="submission" date="2017-09" db="EMBL/GenBank/DDBJ databases">
        <title>Metaegenomics of thermophilic ammonia-oxidizing enrichment culture.</title>
        <authorList>
            <person name="Kato S."/>
            <person name="Suzuki K."/>
        </authorList>
    </citation>
    <scope>NUCLEOTIDE SEQUENCE [LARGE SCALE GENOMIC DNA]</scope>
</reference>
<dbReference type="Pfam" id="PF13649">
    <property type="entry name" value="Methyltransf_25"/>
    <property type="match status" value="1"/>
</dbReference>
<dbReference type="AlphaFoldDB" id="A0A2H5Y971"/>
<dbReference type="GO" id="GO:0032259">
    <property type="term" value="P:methylation"/>
    <property type="evidence" value="ECO:0007669"/>
    <property type="project" value="UniProtKB-KW"/>
</dbReference>
<evidence type="ECO:0000259" key="4">
    <source>
        <dbReference type="Pfam" id="PF13649"/>
    </source>
</evidence>
<keyword evidence="5" id="KW-0830">Ubiquinone</keyword>
<evidence type="ECO:0000256" key="1">
    <source>
        <dbReference type="ARBA" id="ARBA00022603"/>
    </source>
</evidence>
<dbReference type="InterPro" id="IPR041698">
    <property type="entry name" value="Methyltransf_25"/>
</dbReference>
<gene>
    <name evidence="5" type="primary">ubiE_5</name>
    <name evidence="5" type="ORF">HRbin22_02190</name>
</gene>
<dbReference type="GO" id="GO:0043770">
    <property type="term" value="F:demethylmenaquinone methyltransferase activity"/>
    <property type="evidence" value="ECO:0007669"/>
    <property type="project" value="UniProtKB-EC"/>
</dbReference>
<keyword evidence="1 5" id="KW-0489">Methyltransferase</keyword>
<dbReference type="CDD" id="cd02440">
    <property type="entry name" value="AdoMet_MTases"/>
    <property type="match status" value="1"/>
</dbReference>
<dbReference type="Gene3D" id="3.40.50.150">
    <property type="entry name" value="Vaccinia Virus protein VP39"/>
    <property type="match status" value="1"/>
</dbReference>
<dbReference type="PANTHER" id="PTHR43464:SF19">
    <property type="entry name" value="UBIQUINONE BIOSYNTHESIS O-METHYLTRANSFERASE, MITOCHONDRIAL"/>
    <property type="match status" value="1"/>
</dbReference>
<sequence>MGGVARLEKTEALYRIIAHGFDRIAPAYDERYSARTNPVMAWMRGESWKILRRLLPPGGWVLEIGCGTGEDTEALARAGHRVLATDISVDMLRRARARAMAAGLLDRIAFVAIPAGHLAALQPPEPFDGAYAGFGALNCEPALEGLAEALSALLRPGAPFILSVIHPWCLLEALGHLRRGRFRAALRGRGTRWTLATLPGPNGERIAIPMRPLSASALQGVFAPSFRLEQAMAFPLFLPPPSMADLLRRHPALFRILEVLDRKLRARWPWRDGGDHLLVVLRRR</sequence>
<dbReference type="Proteomes" id="UP000236642">
    <property type="component" value="Unassembled WGS sequence"/>
</dbReference>
<evidence type="ECO:0000256" key="3">
    <source>
        <dbReference type="ARBA" id="ARBA00022691"/>
    </source>
</evidence>
<organism evidence="5 6">
    <name type="scientific">Candidatus Thermoflexus japonica</name>
    <dbReference type="NCBI Taxonomy" id="2035417"/>
    <lineage>
        <taxon>Bacteria</taxon>
        <taxon>Bacillati</taxon>
        <taxon>Chloroflexota</taxon>
        <taxon>Thermoflexia</taxon>
        <taxon>Thermoflexales</taxon>
        <taxon>Thermoflexaceae</taxon>
        <taxon>Thermoflexus</taxon>
    </lineage>
</organism>
<evidence type="ECO:0000313" key="6">
    <source>
        <dbReference type="Proteomes" id="UP000236642"/>
    </source>
</evidence>
<protein>
    <submittedName>
        <fullName evidence="5">Ubiquinone/menaquinone biosynthesis C-methyltransferase UbiE</fullName>
        <ecNumber evidence="5">2.1.1.163</ecNumber>
    </submittedName>
</protein>
<dbReference type="InterPro" id="IPR029063">
    <property type="entry name" value="SAM-dependent_MTases_sf"/>
</dbReference>
<name>A0A2H5Y971_9CHLR</name>
<proteinExistence type="predicted"/>
<dbReference type="PANTHER" id="PTHR43464">
    <property type="entry name" value="METHYLTRANSFERASE"/>
    <property type="match status" value="1"/>
</dbReference>